<dbReference type="PANTHER" id="PTHR34504">
    <property type="entry name" value="ANTITOXIN HICB"/>
    <property type="match status" value="1"/>
</dbReference>
<evidence type="ECO:0000313" key="4">
    <source>
        <dbReference type="Proteomes" id="UP000199820"/>
    </source>
</evidence>
<evidence type="ECO:0000313" key="5">
    <source>
        <dbReference type="Proteomes" id="UP000214760"/>
    </source>
</evidence>
<dbReference type="EMBL" id="FOIL01000051">
    <property type="protein sequence ID" value="SET83906.1"/>
    <property type="molecule type" value="Genomic_DNA"/>
</dbReference>
<dbReference type="OrthoDB" id="5419659at2"/>
<evidence type="ECO:0000259" key="1">
    <source>
        <dbReference type="Pfam" id="PF15919"/>
    </source>
</evidence>
<evidence type="ECO:0000313" key="3">
    <source>
        <dbReference type="EMBL" id="SFR83427.1"/>
    </source>
</evidence>
<dbReference type="RefSeq" id="WP_031473634.1">
    <property type="nucleotide sequence ID" value="NZ_FOIL01000051.1"/>
</dbReference>
<name>A0A1I0HIT5_9FIRM</name>
<reference evidence="4 5" key="1">
    <citation type="submission" date="2016-10" db="EMBL/GenBank/DDBJ databases">
        <authorList>
            <person name="de Groot N.N."/>
        </authorList>
    </citation>
    <scope>NUCLEOTIDE SEQUENCE [LARGE SCALE GENOMIC DNA]</scope>
    <source>
        <strain evidence="3 5">F</strain>
        <strain evidence="2 4">KH1P1</strain>
    </source>
</reference>
<dbReference type="PANTHER" id="PTHR34504:SF2">
    <property type="entry name" value="UPF0150 PROTEIN SSL0259"/>
    <property type="match status" value="1"/>
</dbReference>
<dbReference type="Proteomes" id="UP000214760">
    <property type="component" value="Unassembled WGS sequence"/>
</dbReference>
<organism evidence="2 4">
    <name type="scientific">[Clostridium] aminophilum</name>
    <dbReference type="NCBI Taxonomy" id="1526"/>
    <lineage>
        <taxon>Bacteria</taxon>
        <taxon>Bacillati</taxon>
        <taxon>Bacillota</taxon>
        <taxon>Clostridia</taxon>
        <taxon>Lachnospirales</taxon>
        <taxon>Lachnospiraceae</taxon>
    </lineage>
</organism>
<protein>
    <submittedName>
        <fullName evidence="2">Predicted nuclease of the RNAse H fold, HicB family</fullName>
    </submittedName>
</protein>
<feature type="domain" description="HicB-like antitoxin of toxin-antitoxin system" evidence="1">
    <location>
        <begin position="5"/>
        <end position="72"/>
    </location>
</feature>
<sequence>MTFTYPAVFTKHEDNSYSVYFPDLEMCTAEGRTYEEASDNAREQERNWIELELDETGELPASTLPEDIHLEEGSEVHMMMCKIKFLPDSE</sequence>
<dbReference type="InterPro" id="IPR035069">
    <property type="entry name" value="TTHA1013/TTHA0281-like"/>
</dbReference>
<dbReference type="EMBL" id="FOZC01000012">
    <property type="protein sequence ID" value="SFR83427.1"/>
    <property type="molecule type" value="Genomic_DNA"/>
</dbReference>
<keyword evidence="4" id="KW-1185">Reference proteome</keyword>
<dbReference type="Proteomes" id="UP000199820">
    <property type="component" value="Unassembled WGS sequence"/>
</dbReference>
<dbReference type="InterPro" id="IPR051404">
    <property type="entry name" value="TA_system_antitoxin"/>
</dbReference>
<dbReference type="Pfam" id="PF15919">
    <property type="entry name" value="HicB_lk_antitox"/>
    <property type="match status" value="1"/>
</dbReference>
<dbReference type="InterPro" id="IPR031807">
    <property type="entry name" value="HicB-like"/>
</dbReference>
<proteinExistence type="predicted"/>
<dbReference type="Gene3D" id="3.30.160.250">
    <property type="match status" value="1"/>
</dbReference>
<accession>A0A1I0HIT5</accession>
<dbReference type="SUPFAM" id="SSF143100">
    <property type="entry name" value="TTHA1013/TTHA0281-like"/>
    <property type="match status" value="1"/>
</dbReference>
<dbReference type="AlphaFoldDB" id="A0A1I0HIT5"/>
<gene>
    <name evidence="3" type="ORF">SAMN02910262_02039</name>
    <name evidence="2" type="ORF">SAMN04487771_105115</name>
</gene>
<evidence type="ECO:0000313" key="2">
    <source>
        <dbReference type="EMBL" id="SET83906.1"/>
    </source>
</evidence>
<dbReference type="STRING" id="1526.SAMN02910262_02039"/>
<dbReference type="eggNOG" id="COG1598">
    <property type="taxonomic scope" value="Bacteria"/>
</dbReference>